<dbReference type="Proteomes" id="UP000635316">
    <property type="component" value="Unassembled WGS sequence"/>
</dbReference>
<accession>A0ABS1EGZ1</accession>
<dbReference type="SUPFAM" id="SSF48452">
    <property type="entry name" value="TPR-like"/>
    <property type="match status" value="1"/>
</dbReference>
<feature type="signal peptide" evidence="1">
    <location>
        <begin position="1"/>
        <end position="27"/>
    </location>
</feature>
<keyword evidence="1" id="KW-0574">Periplasm</keyword>
<dbReference type="Pfam" id="PF14559">
    <property type="entry name" value="TPR_19"/>
    <property type="match status" value="1"/>
</dbReference>
<comment type="subcellular location">
    <subcellularLocation>
        <location evidence="1">Periplasm</location>
    </subcellularLocation>
</comment>
<evidence type="ECO:0000256" key="1">
    <source>
        <dbReference type="HAMAP-Rule" id="MF_02066"/>
    </source>
</evidence>
<dbReference type="InterPro" id="IPR014162">
    <property type="entry name" value="CpoB_C"/>
</dbReference>
<comment type="function">
    <text evidence="1">Mediates coordination of peptidoglycan synthesis and outer membrane constriction during cell division.</text>
</comment>
<dbReference type="InterPro" id="IPR034706">
    <property type="entry name" value="CpoB"/>
</dbReference>
<evidence type="ECO:0000256" key="2">
    <source>
        <dbReference type="SAM" id="MobiDB-lite"/>
    </source>
</evidence>
<keyword evidence="1" id="KW-0732">Signal</keyword>
<proteinExistence type="inferred from homology"/>
<evidence type="ECO:0000313" key="4">
    <source>
        <dbReference type="Proteomes" id="UP000635316"/>
    </source>
</evidence>
<dbReference type="InterPro" id="IPR011990">
    <property type="entry name" value="TPR-like_helical_dom_sf"/>
</dbReference>
<sequence precursor="true">MIVKKKHTLLLLTSALFCSILNTNAYAFEDEDARRAILDLRAQLRQSAQARLELSNKIQSLQSQVSQLRGEIEKISSSDMLSRQSARTEAGYDPTPQVGDPNEQRAYDEALDLFRQGNYSQSSIALGNFATAYPNSPLTPGARFYEGSSLYASKDFRGAIQRLQSMVSAYPSDPKAGDALLVIAGSQVELNNIAGAKSTLQSIINQYPDTPSADTAKQRLELFR</sequence>
<organism evidence="3 4">
    <name type="scientific">Advenella mandrilli</name>
    <dbReference type="NCBI Taxonomy" id="2800330"/>
    <lineage>
        <taxon>Bacteria</taxon>
        <taxon>Pseudomonadati</taxon>
        <taxon>Pseudomonadota</taxon>
        <taxon>Betaproteobacteria</taxon>
        <taxon>Burkholderiales</taxon>
        <taxon>Alcaligenaceae</taxon>
    </lineage>
</organism>
<keyword evidence="1" id="KW-0132">Cell division</keyword>
<keyword evidence="1" id="KW-0131">Cell cycle</keyword>
<gene>
    <name evidence="3" type="primary">ybgF</name>
    <name evidence="1" type="synonym">cpoB</name>
    <name evidence="3" type="ORF">JHL22_13860</name>
</gene>
<feature type="region of interest" description="Disordered" evidence="2">
    <location>
        <begin position="76"/>
        <end position="103"/>
    </location>
</feature>
<comment type="similarity">
    <text evidence="1">Belongs to the CpoB family.</text>
</comment>
<dbReference type="RefSeq" id="WP_200238706.1">
    <property type="nucleotide sequence ID" value="NZ_JAENGP010000017.1"/>
</dbReference>
<dbReference type="NCBIfam" id="TIGR02795">
    <property type="entry name" value="tol_pal_ybgF"/>
    <property type="match status" value="1"/>
</dbReference>
<feature type="chain" id="PRO_5044934097" description="Cell division coordinator CpoB" evidence="1">
    <location>
        <begin position="28"/>
        <end position="224"/>
    </location>
</feature>
<name>A0ABS1EGZ1_9BURK</name>
<feature type="compositionally biased region" description="Polar residues" evidence="2">
    <location>
        <begin position="77"/>
        <end position="87"/>
    </location>
</feature>
<dbReference type="Gene3D" id="1.25.40.10">
    <property type="entry name" value="Tetratricopeptide repeat domain"/>
    <property type="match status" value="1"/>
</dbReference>
<reference evidence="3 4" key="1">
    <citation type="submission" date="2020-12" db="EMBL/GenBank/DDBJ databases">
        <authorList>
            <person name="Lu T."/>
            <person name="Wang Q."/>
            <person name="Han X."/>
        </authorList>
    </citation>
    <scope>NUCLEOTIDE SEQUENCE [LARGE SCALE GENOMIC DNA]</scope>
    <source>
        <strain evidence="3 4">WQ 585</strain>
    </source>
</reference>
<evidence type="ECO:0000313" key="3">
    <source>
        <dbReference type="EMBL" id="MBK1782297.1"/>
    </source>
</evidence>
<protein>
    <recommendedName>
        <fullName evidence="1">Cell division coordinator CpoB</fullName>
    </recommendedName>
</protein>
<dbReference type="EMBL" id="JAENGP010000017">
    <property type="protein sequence ID" value="MBK1782297.1"/>
    <property type="molecule type" value="Genomic_DNA"/>
</dbReference>
<dbReference type="HAMAP" id="MF_02066">
    <property type="entry name" value="CpoB"/>
    <property type="match status" value="1"/>
</dbReference>
<comment type="caution">
    <text evidence="3">The sequence shown here is derived from an EMBL/GenBank/DDBJ whole genome shotgun (WGS) entry which is preliminary data.</text>
</comment>
<keyword evidence="4" id="KW-1185">Reference proteome</keyword>